<accession>A0A7C2ZHU6</accession>
<sequence>MMAYFKEELKERNIILARSGDAPEKIEIYQDEIKVYAKDEVYHIPIESLRGKAIMDRLNYKGELTQEIYI</sequence>
<comment type="caution">
    <text evidence="1">The sequence shown here is derived from an EMBL/GenBank/DDBJ whole genome shotgun (WGS) entry which is preliminary data.</text>
</comment>
<gene>
    <name evidence="1" type="ORF">ENO47_03945</name>
</gene>
<reference evidence="1" key="1">
    <citation type="journal article" date="2020" name="mSystems">
        <title>Genome- and Community-Level Interaction Insights into Carbon Utilization and Element Cycling Functions of Hydrothermarchaeota in Hydrothermal Sediment.</title>
        <authorList>
            <person name="Zhou Z."/>
            <person name="Liu Y."/>
            <person name="Xu W."/>
            <person name="Pan J."/>
            <person name="Luo Z.H."/>
            <person name="Li M."/>
        </authorList>
    </citation>
    <scope>NUCLEOTIDE SEQUENCE [LARGE SCALE GENOMIC DNA]</scope>
    <source>
        <strain evidence="1">SpSt-132</strain>
    </source>
</reference>
<keyword evidence="1" id="KW-0418">Kinase</keyword>
<protein>
    <submittedName>
        <fullName evidence="1">Pantothenate kinase</fullName>
    </submittedName>
</protein>
<proteinExistence type="predicted"/>
<organism evidence="1">
    <name type="scientific">Hydrogenobacter sp</name>
    <dbReference type="NCBI Taxonomy" id="2152829"/>
    <lineage>
        <taxon>Bacteria</taxon>
        <taxon>Pseudomonadati</taxon>
        <taxon>Aquificota</taxon>
        <taxon>Aquificia</taxon>
        <taxon>Aquificales</taxon>
        <taxon>Aquificaceae</taxon>
        <taxon>Hydrogenobacter</taxon>
    </lineage>
</organism>
<dbReference type="GO" id="GO:0016301">
    <property type="term" value="F:kinase activity"/>
    <property type="evidence" value="ECO:0007669"/>
    <property type="project" value="UniProtKB-KW"/>
</dbReference>
<evidence type="ECO:0000313" key="1">
    <source>
        <dbReference type="EMBL" id="HEW45807.1"/>
    </source>
</evidence>
<dbReference type="AlphaFoldDB" id="A0A7C2ZHU6"/>
<dbReference type="EMBL" id="DSFP01000033">
    <property type="protein sequence ID" value="HEW45807.1"/>
    <property type="molecule type" value="Genomic_DNA"/>
</dbReference>
<keyword evidence="1" id="KW-0808">Transferase</keyword>
<name>A0A7C2ZHU6_9AQUI</name>